<evidence type="ECO:0000313" key="1">
    <source>
        <dbReference type="EMBL" id="KAJ1213624.1"/>
    </source>
</evidence>
<gene>
    <name evidence="1" type="ORF">NDU88_001257</name>
</gene>
<reference evidence="1" key="1">
    <citation type="journal article" date="2022" name="bioRxiv">
        <title>Sequencing and chromosome-scale assembly of the giantPleurodeles waltlgenome.</title>
        <authorList>
            <person name="Brown T."/>
            <person name="Elewa A."/>
            <person name="Iarovenko S."/>
            <person name="Subramanian E."/>
            <person name="Araus A.J."/>
            <person name="Petzold A."/>
            <person name="Susuki M."/>
            <person name="Suzuki K.-i.T."/>
            <person name="Hayashi T."/>
            <person name="Toyoda A."/>
            <person name="Oliveira C."/>
            <person name="Osipova E."/>
            <person name="Leigh N.D."/>
            <person name="Simon A."/>
            <person name="Yun M.H."/>
        </authorList>
    </citation>
    <scope>NUCLEOTIDE SEQUENCE</scope>
    <source>
        <strain evidence="1">20211129_DDA</strain>
        <tissue evidence="1">Liver</tissue>
    </source>
</reference>
<dbReference type="EMBL" id="JANPWB010000001">
    <property type="protein sequence ID" value="KAJ1213624.1"/>
    <property type="molecule type" value="Genomic_DNA"/>
</dbReference>
<proteinExistence type="predicted"/>
<sequence>MTWNQLTRYFCVHSRRHDERHENESRKRLPRVDVHREASVMQFLALEREREVKSSRWYEAYEVMIRCTDSKLSQGKTVSAVKKCRINV</sequence>
<evidence type="ECO:0000313" key="2">
    <source>
        <dbReference type="Proteomes" id="UP001066276"/>
    </source>
</evidence>
<name>A0AAV7WNS1_PLEWA</name>
<comment type="caution">
    <text evidence="1">The sequence shown here is derived from an EMBL/GenBank/DDBJ whole genome shotgun (WGS) entry which is preliminary data.</text>
</comment>
<dbReference type="Proteomes" id="UP001066276">
    <property type="component" value="Chromosome 1_1"/>
</dbReference>
<accession>A0AAV7WNS1</accession>
<protein>
    <submittedName>
        <fullName evidence="1">Uncharacterized protein</fullName>
    </submittedName>
</protein>
<organism evidence="1 2">
    <name type="scientific">Pleurodeles waltl</name>
    <name type="common">Iberian ribbed newt</name>
    <dbReference type="NCBI Taxonomy" id="8319"/>
    <lineage>
        <taxon>Eukaryota</taxon>
        <taxon>Metazoa</taxon>
        <taxon>Chordata</taxon>
        <taxon>Craniata</taxon>
        <taxon>Vertebrata</taxon>
        <taxon>Euteleostomi</taxon>
        <taxon>Amphibia</taxon>
        <taxon>Batrachia</taxon>
        <taxon>Caudata</taxon>
        <taxon>Salamandroidea</taxon>
        <taxon>Salamandridae</taxon>
        <taxon>Pleurodelinae</taxon>
        <taxon>Pleurodeles</taxon>
    </lineage>
</organism>
<dbReference type="AlphaFoldDB" id="A0AAV7WNS1"/>
<keyword evidence="2" id="KW-1185">Reference proteome</keyword>